<protein>
    <submittedName>
        <fullName evidence="1">Uncharacterized protein</fullName>
    </submittedName>
</protein>
<reference evidence="1" key="1">
    <citation type="journal article" date="2020" name="Nature">
        <title>Giant virus diversity and host interactions through global metagenomics.</title>
        <authorList>
            <person name="Schulz F."/>
            <person name="Roux S."/>
            <person name="Paez-Espino D."/>
            <person name="Jungbluth S."/>
            <person name="Walsh D.A."/>
            <person name="Denef V.J."/>
            <person name="McMahon K.D."/>
            <person name="Konstantinidis K.T."/>
            <person name="Eloe-Fadrosh E.A."/>
            <person name="Kyrpides N.C."/>
            <person name="Woyke T."/>
        </authorList>
    </citation>
    <scope>NUCLEOTIDE SEQUENCE</scope>
    <source>
        <strain evidence="1">GVMAG-M-3300025572-1</strain>
    </source>
</reference>
<accession>A0A6C0J123</accession>
<sequence>MSHVVGVGYLGSIEALCEKLQVDEGNLEDTLEESGLILFHLDDGQCFVTLKEKHQLVKDLHITLDERTIYTPSELRLIKEYTGSTDSRIRICRLDESMTEETESIFDLVKRLQVPSQLEGVEPVSLQPVGAEVTQ</sequence>
<name>A0A6C0J123_9ZZZZ</name>
<dbReference type="EMBL" id="MN740283">
    <property type="protein sequence ID" value="QHT97667.1"/>
    <property type="molecule type" value="Genomic_DNA"/>
</dbReference>
<evidence type="ECO:0000313" key="1">
    <source>
        <dbReference type="EMBL" id="QHT97667.1"/>
    </source>
</evidence>
<dbReference type="AlphaFoldDB" id="A0A6C0J123"/>
<organism evidence="1">
    <name type="scientific">viral metagenome</name>
    <dbReference type="NCBI Taxonomy" id="1070528"/>
    <lineage>
        <taxon>unclassified sequences</taxon>
        <taxon>metagenomes</taxon>
        <taxon>organismal metagenomes</taxon>
    </lineage>
</organism>
<proteinExistence type="predicted"/>